<dbReference type="SUPFAM" id="SSF53335">
    <property type="entry name" value="S-adenosyl-L-methionine-dependent methyltransferases"/>
    <property type="match status" value="1"/>
</dbReference>
<evidence type="ECO:0000256" key="3">
    <source>
        <dbReference type="ARBA" id="ARBA00022679"/>
    </source>
</evidence>
<accession>A0ABW2YGS3</accession>
<keyword evidence="3 6" id="KW-0808">Transferase</keyword>
<dbReference type="Pfam" id="PF02353">
    <property type="entry name" value="CMAS"/>
    <property type="match status" value="1"/>
</dbReference>
<proteinExistence type="inferred from homology"/>
<organism evidence="6 7">
    <name type="scientific">Lysobacter brunescens</name>
    <dbReference type="NCBI Taxonomy" id="262323"/>
    <lineage>
        <taxon>Bacteria</taxon>
        <taxon>Pseudomonadati</taxon>
        <taxon>Pseudomonadota</taxon>
        <taxon>Gammaproteobacteria</taxon>
        <taxon>Lysobacterales</taxon>
        <taxon>Lysobacteraceae</taxon>
        <taxon>Lysobacter</taxon>
    </lineage>
</organism>
<dbReference type="InterPro" id="IPR029063">
    <property type="entry name" value="SAM-dependent_MTases_sf"/>
</dbReference>
<evidence type="ECO:0000256" key="5">
    <source>
        <dbReference type="ARBA" id="ARBA00023098"/>
    </source>
</evidence>
<dbReference type="CDD" id="cd02440">
    <property type="entry name" value="AdoMet_MTases"/>
    <property type="match status" value="1"/>
</dbReference>
<evidence type="ECO:0000256" key="2">
    <source>
        <dbReference type="ARBA" id="ARBA00022603"/>
    </source>
</evidence>
<dbReference type="InterPro" id="IPR003333">
    <property type="entry name" value="CMAS"/>
</dbReference>
<dbReference type="EMBL" id="JBHTIF010000007">
    <property type="protein sequence ID" value="MFD0727646.1"/>
    <property type="molecule type" value="Genomic_DNA"/>
</dbReference>
<keyword evidence="4" id="KW-0949">S-adenosyl-L-methionine</keyword>
<keyword evidence="2 6" id="KW-0489">Methyltransferase</keyword>
<dbReference type="GO" id="GO:0008168">
    <property type="term" value="F:methyltransferase activity"/>
    <property type="evidence" value="ECO:0007669"/>
    <property type="project" value="UniProtKB-KW"/>
</dbReference>
<keyword evidence="7" id="KW-1185">Reference proteome</keyword>
<dbReference type="PANTHER" id="PTHR43667:SF2">
    <property type="entry name" value="FATTY ACID C-METHYL TRANSFERASE"/>
    <property type="match status" value="1"/>
</dbReference>
<dbReference type="PIRSF" id="PIRSF003085">
    <property type="entry name" value="CMAS"/>
    <property type="match status" value="1"/>
</dbReference>
<dbReference type="EC" id="2.1.1.-" evidence="6"/>
<protein>
    <submittedName>
        <fullName evidence="6">Class I SAM-dependent methyltransferase</fullName>
        <ecNumber evidence="6">2.1.1.-</ecNumber>
    </submittedName>
</protein>
<reference evidence="7" key="1">
    <citation type="journal article" date="2019" name="Int. J. Syst. Evol. Microbiol.">
        <title>The Global Catalogue of Microorganisms (GCM) 10K type strain sequencing project: providing services to taxonomists for standard genome sequencing and annotation.</title>
        <authorList>
            <consortium name="The Broad Institute Genomics Platform"/>
            <consortium name="The Broad Institute Genome Sequencing Center for Infectious Disease"/>
            <person name="Wu L."/>
            <person name="Ma J."/>
        </authorList>
    </citation>
    <scope>NUCLEOTIDE SEQUENCE [LARGE SCALE GENOMIC DNA]</scope>
    <source>
        <strain evidence="7">CCUG 55585</strain>
    </source>
</reference>
<sequence length="434" mass="48381">MNEIARTAPATEAIHAEYSALDRFLRRRLIDRMAGLRHGRLTLHDTLGTVVLGEPPQAATDLDIRIDIDSPGFYRAIAGNGSVGAGEAWMDGHWRCSDLVALVRLLVRNRDLLDGMETGAARLGGLAMRAWHALRRNTRDGSRRNIAAHYDLGNDFFRLFLSPDLMYSSGIWAGDEDSLEDASTRKLDRICRKLDLKPGDHVIEIGTGWGGFAVHAAKHYGCRVTTTTISKEQHALAAQRVAEAGLEDRVTLLLQDYRDLQGQYDKLVSIEMIEAIGAEYLDTYFATLGRLLKPDGLALVQAITIEDHRYEQALRSVDFIKRHVFPGSFIPSIAAMVQAKSRASDLALIQLEDFGLSYARTLEAWRHRFLAALPEVRAQGFDDRFIAMWQFYLAYCEGGFRERSIGVAQLLMARPGHRGSAPMPELAHPAQLQA</sequence>
<gene>
    <name evidence="6" type="ORF">ACFQ0E_18795</name>
</gene>
<dbReference type="InterPro" id="IPR050723">
    <property type="entry name" value="CFA/CMAS"/>
</dbReference>
<name>A0ABW2YGS3_9GAMM</name>
<evidence type="ECO:0000313" key="7">
    <source>
        <dbReference type="Proteomes" id="UP001597110"/>
    </source>
</evidence>
<evidence type="ECO:0000256" key="1">
    <source>
        <dbReference type="ARBA" id="ARBA00010815"/>
    </source>
</evidence>
<comment type="similarity">
    <text evidence="1">Belongs to the CFA/CMAS family.</text>
</comment>
<comment type="caution">
    <text evidence="6">The sequence shown here is derived from an EMBL/GenBank/DDBJ whole genome shotgun (WGS) entry which is preliminary data.</text>
</comment>
<evidence type="ECO:0000313" key="6">
    <source>
        <dbReference type="EMBL" id="MFD0727646.1"/>
    </source>
</evidence>
<dbReference type="Proteomes" id="UP001597110">
    <property type="component" value="Unassembled WGS sequence"/>
</dbReference>
<dbReference type="PANTHER" id="PTHR43667">
    <property type="entry name" value="CYCLOPROPANE-FATTY-ACYL-PHOSPHOLIPID SYNTHASE"/>
    <property type="match status" value="1"/>
</dbReference>
<dbReference type="Gene3D" id="3.40.50.150">
    <property type="entry name" value="Vaccinia Virus protein VP39"/>
    <property type="match status" value="1"/>
</dbReference>
<dbReference type="GO" id="GO:0032259">
    <property type="term" value="P:methylation"/>
    <property type="evidence" value="ECO:0007669"/>
    <property type="project" value="UniProtKB-KW"/>
</dbReference>
<dbReference type="RefSeq" id="WP_386826504.1">
    <property type="nucleotide sequence ID" value="NZ_JBHTIF010000007.1"/>
</dbReference>
<keyword evidence="5" id="KW-0443">Lipid metabolism</keyword>
<evidence type="ECO:0000256" key="4">
    <source>
        <dbReference type="ARBA" id="ARBA00022691"/>
    </source>
</evidence>